<evidence type="ECO:0000313" key="2">
    <source>
        <dbReference type="EMBL" id="RPB02381.1"/>
    </source>
</evidence>
<name>A0A3N4K1U3_9PEZI</name>
<sequence>MMMMMSRVHQEYLPHLIIFELDKVVLRRNITYKSPIAFSSLIKFIRVLKNTHCSTIIYSQCSNHHSIFFTNKAVGKSFTPPILPPHSHKANNPRPILPYLTSSHSLVIYLRLTKQNFKMPNTSSLPRQSIDSSTSASTILQRPLLGSSESAKASASAGSKIKAVFRKLRAGGEPATSSSKKEEEGEKGEKEGGKRKGKGKSPRGQYAGEMRLNF</sequence>
<feature type="region of interest" description="Disordered" evidence="1">
    <location>
        <begin position="169"/>
        <end position="214"/>
    </location>
</feature>
<organism evidence="2 3">
    <name type="scientific">Choiromyces venosus 120613-1</name>
    <dbReference type="NCBI Taxonomy" id="1336337"/>
    <lineage>
        <taxon>Eukaryota</taxon>
        <taxon>Fungi</taxon>
        <taxon>Dikarya</taxon>
        <taxon>Ascomycota</taxon>
        <taxon>Pezizomycotina</taxon>
        <taxon>Pezizomycetes</taxon>
        <taxon>Pezizales</taxon>
        <taxon>Tuberaceae</taxon>
        <taxon>Choiromyces</taxon>
    </lineage>
</organism>
<dbReference type="EMBL" id="ML120368">
    <property type="protein sequence ID" value="RPB02381.1"/>
    <property type="molecule type" value="Genomic_DNA"/>
</dbReference>
<gene>
    <name evidence="2" type="ORF">L873DRAFT_457109</name>
</gene>
<keyword evidence="3" id="KW-1185">Reference proteome</keyword>
<dbReference type="Proteomes" id="UP000276215">
    <property type="component" value="Unassembled WGS sequence"/>
</dbReference>
<reference evidence="2 3" key="1">
    <citation type="journal article" date="2018" name="Nat. Ecol. Evol.">
        <title>Pezizomycetes genomes reveal the molecular basis of ectomycorrhizal truffle lifestyle.</title>
        <authorList>
            <person name="Murat C."/>
            <person name="Payen T."/>
            <person name="Noel B."/>
            <person name="Kuo A."/>
            <person name="Morin E."/>
            <person name="Chen J."/>
            <person name="Kohler A."/>
            <person name="Krizsan K."/>
            <person name="Balestrini R."/>
            <person name="Da Silva C."/>
            <person name="Montanini B."/>
            <person name="Hainaut M."/>
            <person name="Levati E."/>
            <person name="Barry K.W."/>
            <person name="Belfiori B."/>
            <person name="Cichocki N."/>
            <person name="Clum A."/>
            <person name="Dockter R.B."/>
            <person name="Fauchery L."/>
            <person name="Guy J."/>
            <person name="Iotti M."/>
            <person name="Le Tacon F."/>
            <person name="Lindquist E.A."/>
            <person name="Lipzen A."/>
            <person name="Malagnac F."/>
            <person name="Mello A."/>
            <person name="Molinier V."/>
            <person name="Miyauchi S."/>
            <person name="Poulain J."/>
            <person name="Riccioni C."/>
            <person name="Rubini A."/>
            <person name="Sitrit Y."/>
            <person name="Splivallo R."/>
            <person name="Traeger S."/>
            <person name="Wang M."/>
            <person name="Zifcakova L."/>
            <person name="Wipf D."/>
            <person name="Zambonelli A."/>
            <person name="Paolocci F."/>
            <person name="Nowrousian M."/>
            <person name="Ottonello S."/>
            <person name="Baldrian P."/>
            <person name="Spatafora J.W."/>
            <person name="Henrissat B."/>
            <person name="Nagy L.G."/>
            <person name="Aury J.M."/>
            <person name="Wincker P."/>
            <person name="Grigoriev I.V."/>
            <person name="Bonfante P."/>
            <person name="Martin F.M."/>
        </authorList>
    </citation>
    <scope>NUCLEOTIDE SEQUENCE [LARGE SCALE GENOMIC DNA]</scope>
    <source>
        <strain evidence="2 3">120613-1</strain>
    </source>
</reference>
<dbReference type="AlphaFoldDB" id="A0A3N4K1U3"/>
<accession>A0A3N4K1U3</accession>
<protein>
    <submittedName>
        <fullName evidence="2">Uncharacterized protein</fullName>
    </submittedName>
</protein>
<evidence type="ECO:0000256" key="1">
    <source>
        <dbReference type="SAM" id="MobiDB-lite"/>
    </source>
</evidence>
<evidence type="ECO:0000313" key="3">
    <source>
        <dbReference type="Proteomes" id="UP000276215"/>
    </source>
</evidence>
<feature type="compositionally biased region" description="Basic and acidic residues" evidence="1">
    <location>
        <begin position="179"/>
        <end position="194"/>
    </location>
</feature>
<proteinExistence type="predicted"/>